<evidence type="ECO:0000313" key="5">
    <source>
        <dbReference type="Proteomes" id="UP000186104"/>
    </source>
</evidence>
<proteinExistence type="inferred from homology"/>
<accession>A0A173LR47</accession>
<dbReference type="InterPro" id="IPR003680">
    <property type="entry name" value="Flavodoxin_fold"/>
</dbReference>
<dbReference type="Gene3D" id="3.40.50.360">
    <property type="match status" value="1"/>
</dbReference>
<reference evidence="4 5" key="1">
    <citation type="submission" date="2016-06" db="EMBL/GenBank/DDBJ databases">
        <title>Complete genome sequence of a saline-alkali tolerant type strain Dietzia timorensis ID05-A0528T.</title>
        <authorList>
            <person name="Wu X."/>
        </authorList>
    </citation>
    <scope>NUCLEOTIDE SEQUENCE [LARGE SCALE GENOMIC DNA]</scope>
    <source>
        <strain evidence="4 5">ID05-A0528</strain>
    </source>
</reference>
<feature type="domain" description="Flavodoxin-like fold" evidence="3">
    <location>
        <begin position="5"/>
        <end position="213"/>
    </location>
</feature>
<dbReference type="RefSeq" id="WP_067472384.1">
    <property type="nucleotide sequence ID" value="NZ_CP015961.1"/>
</dbReference>
<evidence type="ECO:0000313" key="4">
    <source>
        <dbReference type="EMBL" id="ANI93392.1"/>
    </source>
</evidence>
<keyword evidence="2" id="KW-0560">Oxidoreductase</keyword>
<dbReference type="InterPro" id="IPR029039">
    <property type="entry name" value="Flavoprotein-like_sf"/>
</dbReference>
<organism evidence="4 5">
    <name type="scientific">Dietzia timorensis</name>
    <dbReference type="NCBI Taxonomy" id="499555"/>
    <lineage>
        <taxon>Bacteria</taxon>
        <taxon>Bacillati</taxon>
        <taxon>Actinomycetota</taxon>
        <taxon>Actinomycetes</taxon>
        <taxon>Mycobacteriales</taxon>
        <taxon>Dietziaceae</taxon>
        <taxon>Dietzia</taxon>
    </lineage>
</organism>
<dbReference type="PANTHER" id="PTHR10204">
    <property type="entry name" value="NAD P H OXIDOREDUCTASE-RELATED"/>
    <property type="match status" value="1"/>
</dbReference>
<evidence type="ECO:0000256" key="2">
    <source>
        <dbReference type="ARBA" id="ARBA00023002"/>
    </source>
</evidence>
<dbReference type="KEGG" id="dtm:BJL86_2632"/>
<dbReference type="SUPFAM" id="SSF52218">
    <property type="entry name" value="Flavoproteins"/>
    <property type="match status" value="1"/>
</dbReference>
<keyword evidence="5" id="KW-1185">Reference proteome</keyword>
<dbReference type="AlphaFoldDB" id="A0A173LR47"/>
<protein>
    <submittedName>
        <fullName evidence="4">NAD(P)H dehydrogenase [quinone] 1</fullName>
    </submittedName>
</protein>
<gene>
    <name evidence="4" type="ORF">BJL86_2632</name>
</gene>
<dbReference type="GO" id="GO:0005829">
    <property type="term" value="C:cytosol"/>
    <property type="evidence" value="ECO:0007669"/>
    <property type="project" value="TreeGrafter"/>
</dbReference>
<evidence type="ECO:0000256" key="1">
    <source>
        <dbReference type="ARBA" id="ARBA00006252"/>
    </source>
</evidence>
<dbReference type="PANTHER" id="PTHR10204:SF34">
    <property type="entry name" value="NAD(P)H DEHYDROGENASE [QUINONE] 1 ISOFORM 1"/>
    <property type="match status" value="1"/>
</dbReference>
<sequence>MTHRKVLWISAHPSTRSLNHALTSEGIAALRSNGIEVLSSDLYRMGWNPVLDGESYGETVEDFHPTNSVRRAYVENRLPADVRAEQGKIRASDAVVLQFPLWWYGVPAILKGWFDRVLHSGFAFGTDPDTGTRLRFENGPFRGKRALVITTLGDRPQAIGPRGKSGELHELLFGLLHGTLAYTGFDVLDPLAIPSADRLTDDGFREVRDEVESRLWQIFTSTPIPYRPQFAGEYTEQWALADHVLPGQTGLSIHIDHKKAGCLHE</sequence>
<comment type="similarity">
    <text evidence="1">Belongs to the NAD(P)H dehydrogenase (quinone) family.</text>
</comment>
<dbReference type="STRING" id="499555.BJL86_2632"/>
<dbReference type="EMBL" id="CP015961">
    <property type="protein sequence ID" value="ANI93392.1"/>
    <property type="molecule type" value="Genomic_DNA"/>
</dbReference>
<dbReference type="Proteomes" id="UP000186104">
    <property type="component" value="Chromosome"/>
</dbReference>
<dbReference type="Pfam" id="PF02525">
    <property type="entry name" value="Flavodoxin_2"/>
    <property type="match status" value="1"/>
</dbReference>
<dbReference type="OrthoDB" id="9798454at2"/>
<evidence type="ECO:0000259" key="3">
    <source>
        <dbReference type="Pfam" id="PF02525"/>
    </source>
</evidence>
<dbReference type="InterPro" id="IPR051545">
    <property type="entry name" value="NAD(P)H_dehydrogenase_qn"/>
</dbReference>
<name>A0A173LR47_9ACTN</name>
<dbReference type="GO" id="GO:0003955">
    <property type="term" value="F:NAD(P)H dehydrogenase (quinone) activity"/>
    <property type="evidence" value="ECO:0007669"/>
    <property type="project" value="TreeGrafter"/>
</dbReference>